<dbReference type="SUPFAM" id="SSF49879">
    <property type="entry name" value="SMAD/FHA domain"/>
    <property type="match status" value="1"/>
</dbReference>
<dbReference type="SMART" id="SM00240">
    <property type="entry name" value="FHA"/>
    <property type="match status" value="1"/>
</dbReference>
<evidence type="ECO:0008006" key="5">
    <source>
        <dbReference type="Google" id="ProtNLM"/>
    </source>
</evidence>
<dbReference type="SUPFAM" id="SSF55073">
    <property type="entry name" value="Nucleotide cyclase"/>
    <property type="match status" value="1"/>
</dbReference>
<accession>A0ABN6D7T8</accession>
<dbReference type="Pfam" id="PF00498">
    <property type="entry name" value="FHA"/>
    <property type="match status" value="1"/>
</dbReference>
<dbReference type="RefSeq" id="WP_223903715.1">
    <property type="nucleotide sequence ID" value="NZ_AP024238.1"/>
</dbReference>
<dbReference type="PROSITE" id="PS50006">
    <property type="entry name" value="FHA_DOMAIN"/>
    <property type="match status" value="1"/>
</dbReference>
<dbReference type="Proteomes" id="UP000824366">
    <property type="component" value="Chromosome"/>
</dbReference>
<name>A0ABN6D7T8_9BURK</name>
<feature type="domain" description="Guanylate cyclase" evidence="2">
    <location>
        <begin position="6"/>
        <end position="121"/>
    </location>
</feature>
<dbReference type="Gene3D" id="3.30.70.1230">
    <property type="entry name" value="Nucleotide cyclase"/>
    <property type="match status" value="1"/>
</dbReference>
<dbReference type="Gene3D" id="2.60.200.20">
    <property type="match status" value="1"/>
</dbReference>
<dbReference type="CDD" id="cd00060">
    <property type="entry name" value="FHA"/>
    <property type="match status" value="1"/>
</dbReference>
<evidence type="ECO:0000313" key="3">
    <source>
        <dbReference type="EMBL" id="BCO27688.1"/>
    </source>
</evidence>
<protein>
    <recommendedName>
        <fullName evidence="5">Adenylate cyclase</fullName>
    </recommendedName>
</protein>
<organism evidence="3 4">
    <name type="scientific">Rhodoferax lithotrophicus</name>
    <dbReference type="NCBI Taxonomy" id="2798804"/>
    <lineage>
        <taxon>Bacteria</taxon>
        <taxon>Pseudomonadati</taxon>
        <taxon>Pseudomonadota</taxon>
        <taxon>Betaproteobacteria</taxon>
        <taxon>Burkholderiales</taxon>
        <taxon>Comamonadaceae</taxon>
        <taxon>Rhodoferax</taxon>
    </lineage>
</organism>
<dbReference type="InterPro" id="IPR008984">
    <property type="entry name" value="SMAD_FHA_dom_sf"/>
</dbReference>
<sequence>MGIQSTVVFADLYGSTGVFETLGNAKATVAVTEITTWLADEFMAGGGRVVKFLGDGVLVTFKEKKLAVAAVVEVQRVYAQRLARTPSETYMPLRIGVAHGDVEMVDDDCYGDAVNIAARLSELTGAHQIWASSQVLDDVKLLPGVRTRYLGPIHVKGRSEACIVYQIEWQEDLDSDLFTIQSPNLDGLNEAQPGEAVIQIELTWLNYHKTFKTYELPIHIGRIRQADFVVSDLHVSRRHARLDWRNGNVVLTDVSTYGSWVRFLGGGSDLLLRREECVLHGRGEIALGTTFSDLSAPVVSFWVHSQG</sequence>
<dbReference type="EMBL" id="AP024238">
    <property type="protein sequence ID" value="BCO27688.1"/>
    <property type="molecule type" value="Genomic_DNA"/>
</dbReference>
<dbReference type="InterPro" id="IPR000253">
    <property type="entry name" value="FHA_dom"/>
</dbReference>
<dbReference type="InterPro" id="IPR029787">
    <property type="entry name" value="Nucleotide_cyclase"/>
</dbReference>
<keyword evidence="4" id="KW-1185">Reference proteome</keyword>
<evidence type="ECO:0000313" key="4">
    <source>
        <dbReference type="Proteomes" id="UP000824366"/>
    </source>
</evidence>
<dbReference type="Pfam" id="PF00211">
    <property type="entry name" value="Guanylate_cyc"/>
    <property type="match status" value="1"/>
</dbReference>
<feature type="domain" description="FHA" evidence="1">
    <location>
        <begin position="218"/>
        <end position="261"/>
    </location>
</feature>
<dbReference type="PANTHER" id="PTHR43081:SF19">
    <property type="entry name" value="PH-SENSITIVE ADENYLATE CYCLASE RV1264"/>
    <property type="match status" value="1"/>
</dbReference>
<dbReference type="PANTHER" id="PTHR43081">
    <property type="entry name" value="ADENYLATE CYCLASE, TERMINAL-DIFFERENTIATION SPECIFIC-RELATED"/>
    <property type="match status" value="1"/>
</dbReference>
<evidence type="ECO:0000259" key="1">
    <source>
        <dbReference type="PROSITE" id="PS50006"/>
    </source>
</evidence>
<dbReference type="CDD" id="cd07302">
    <property type="entry name" value="CHD"/>
    <property type="match status" value="1"/>
</dbReference>
<dbReference type="PROSITE" id="PS50125">
    <property type="entry name" value="GUANYLATE_CYCLASE_2"/>
    <property type="match status" value="1"/>
</dbReference>
<dbReference type="InterPro" id="IPR050697">
    <property type="entry name" value="Adenylyl/Guanylyl_Cyclase_3/4"/>
</dbReference>
<gene>
    <name evidence="3" type="ORF">MIZ03_2577</name>
</gene>
<dbReference type="InterPro" id="IPR001054">
    <property type="entry name" value="A/G_cyclase"/>
</dbReference>
<reference evidence="3 4" key="1">
    <citation type="journal article" date="2021" name="Microbiol. Spectr.">
        <title>A Single Bacterium Capable of Oxidation and Reduction of Iron at Circumneutral pH.</title>
        <authorList>
            <person name="Kato S."/>
            <person name="Ohkuma M."/>
        </authorList>
    </citation>
    <scope>NUCLEOTIDE SEQUENCE [LARGE SCALE GENOMIC DNA]</scope>
    <source>
        <strain evidence="3 4">MIZ03</strain>
    </source>
</reference>
<proteinExistence type="predicted"/>
<evidence type="ECO:0000259" key="2">
    <source>
        <dbReference type="PROSITE" id="PS50125"/>
    </source>
</evidence>